<reference evidence="1" key="1">
    <citation type="submission" date="2020-05" db="EMBL/GenBank/DDBJ databases">
        <title>Phylogenomic resolution of chytrid fungi.</title>
        <authorList>
            <person name="Stajich J.E."/>
            <person name="Amses K."/>
            <person name="Simmons R."/>
            <person name="Seto K."/>
            <person name="Myers J."/>
            <person name="Bonds A."/>
            <person name="Quandt C.A."/>
            <person name="Barry K."/>
            <person name="Liu P."/>
            <person name="Grigoriev I."/>
            <person name="Longcore J.E."/>
            <person name="James T.Y."/>
        </authorList>
    </citation>
    <scope>NUCLEOTIDE SEQUENCE</scope>
    <source>
        <strain evidence="1">JEL0318</strain>
    </source>
</reference>
<dbReference type="EMBL" id="JADGJD010003161">
    <property type="protein sequence ID" value="KAJ3025223.1"/>
    <property type="molecule type" value="Genomic_DNA"/>
</dbReference>
<evidence type="ECO:0000313" key="2">
    <source>
        <dbReference type="Proteomes" id="UP001212841"/>
    </source>
</evidence>
<accession>A0AAD5S0D7</accession>
<sequence length="56" mass="6429">MSLTALIPAHKPLQQPIIQTRISRHSRLPSDPNDESIYALLIDEPQKKLVRRAKKD</sequence>
<protein>
    <submittedName>
        <fullName evidence="1">Uncharacterized protein</fullName>
    </submittedName>
</protein>
<organism evidence="1 2">
    <name type="scientific">Rhizophlyctis rosea</name>
    <dbReference type="NCBI Taxonomy" id="64517"/>
    <lineage>
        <taxon>Eukaryota</taxon>
        <taxon>Fungi</taxon>
        <taxon>Fungi incertae sedis</taxon>
        <taxon>Chytridiomycota</taxon>
        <taxon>Chytridiomycota incertae sedis</taxon>
        <taxon>Chytridiomycetes</taxon>
        <taxon>Rhizophlyctidales</taxon>
        <taxon>Rhizophlyctidaceae</taxon>
        <taxon>Rhizophlyctis</taxon>
    </lineage>
</organism>
<evidence type="ECO:0000313" key="1">
    <source>
        <dbReference type="EMBL" id="KAJ3025223.1"/>
    </source>
</evidence>
<feature type="non-terminal residue" evidence="1">
    <location>
        <position position="56"/>
    </location>
</feature>
<gene>
    <name evidence="1" type="ORF">HK097_006730</name>
</gene>
<dbReference type="Proteomes" id="UP001212841">
    <property type="component" value="Unassembled WGS sequence"/>
</dbReference>
<dbReference type="AlphaFoldDB" id="A0AAD5S0D7"/>
<name>A0AAD5S0D7_9FUNG</name>
<keyword evidence="2" id="KW-1185">Reference proteome</keyword>
<comment type="caution">
    <text evidence="1">The sequence shown here is derived from an EMBL/GenBank/DDBJ whole genome shotgun (WGS) entry which is preliminary data.</text>
</comment>
<proteinExistence type="predicted"/>